<evidence type="ECO:0000256" key="5">
    <source>
        <dbReference type="ARBA" id="ARBA00023109"/>
    </source>
</evidence>
<dbReference type="InterPro" id="IPR043502">
    <property type="entry name" value="DNA/RNA_pol_sf"/>
</dbReference>
<dbReference type="InterPro" id="IPR006172">
    <property type="entry name" value="DNA-dir_DNA_pol_B"/>
</dbReference>
<comment type="catalytic activity">
    <reaction evidence="6">
        <text>DNA(n) + a 2'-deoxyribonucleoside 5'-triphosphate = DNA(n+1) + diphosphate</text>
        <dbReference type="Rhea" id="RHEA:22508"/>
        <dbReference type="Rhea" id="RHEA-COMP:17339"/>
        <dbReference type="Rhea" id="RHEA-COMP:17340"/>
        <dbReference type="ChEBI" id="CHEBI:33019"/>
        <dbReference type="ChEBI" id="CHEBI:61560"/>
        <dbReference type="ChEBI" id="CHEBI:173112"/>
        <dbReference type="EC" id="2.7.7.7"/>
    </reaction>
</comment>
<dbReference type="SUPFAM" id="SSF53098">
    <property type="entry name" value="Ribonuclease H-like"/>
    <property type="match status" value="1"/>
</dbReference>
<dbReference type="GO" id="GO:0039693">
    <property type="term" value="P:viral DNA genome replication"/>
    <property type="evidence" value="ECO:0007669"/>
    <property type="project" value="UniProtKB-KW"/>
</dbReference>
<keyword evidence="5" id="KW-0235">DNA replication</keyword>
<keyword evidence="3" id="KW-0548">Nucleotidyltransferase</keyword>
<proteinExistence type="inferred from homology"/>
<keyword evidence="5" id="KW-1194">Viral DNA replication</keyword>
<sequence length="2456" mass="279987">MKCRITITLSSIMTTNIIVNHIGSYDGANGHFQYFDNAAKKKDRCSKLIHNEYKEKEEEGEKEEGSNYDVEDCGYVIDFEDTLIDYTSDDVFLGANKRIPLNHITLSNESPDNVVIEDVNSTLFYPSKILEKEHRIIIDKLRKMYVRERDIERLFQFWQEPKCGMGLTIKTSIGKNILVNNRVGNKAFNVFNSHFLGMEIHRDFDLLMAMVSFLKYNCMWGGGHISLKNCDYVGVFIGRDSFVDDVLDEQERRTSSRPYTFLVERATLISDYLSSRARIADAVATARLINSSQHLDDNKNNDNENVPPKKKIKLLSSSFSSAFAFTEKQIQSSRLKSNEFSTRCNHDVKIPLDGVLPLEESSEVVCLRCFLTLFFWDWDLSVTMTDYNKMICTVRHWMRTALSTSIDTKCESLQKLANYIRTQYGAVKKRGFNWPSEAIESGLFEYSTYVLSTLLEVDRWRLSSSSSYENGDMEPGLLYYKLNTFGKTLLLLITNCTVHEYDRYFTTVLTETLDNMRNNMIPPKMETLLDRLPFNKINGRWFNVRHRGPSIWRYQIYAVKNIGNECPSLSLESRRMIPTSPEDNECCKRMLFKIHCRGSDLSKGGELVSDVCNSVSELQKLLNNKKYRLSFIDNGHHHHDDDSHHGCYRLQSNREERRWMKIESAVVIGEPIVSLEVTNYRPLKCSQYKNGSLIANRLAMLLNIRSGSRIKIVRKSKLLSVILLEDLSSSESASAAACERVLMGSKVLYYDMETTGLNPLADNAMITSIGCTLSRGNGNVKERSIFAYGRNKSELKEKIIKLYEEDTDNESLLPMPNIVVAETESELLCNFTEYVNDYCGPLTAIAGWNSSSFDDPFLFISLYKCLNNYRVPTTEKRKLFKGLFDFSLIMDNIGEKPSQQKVDSFLPMIADHTEGGSSFRYGNKFTPPLEKLISCLLVCPSLDMMKIMGKKFSEALPSMSLNTVLAHICSISNTNAVQKDPIDVKYHLLEYRDRTTEENALVQKYCCKDAYLVTKPAERMGVLAEIIQLGKESNMNVSVVSAMYLTQLHIIEGAVLRAMGPERAFMRSCAIRCHSQYTKTLGGYVTTPLTKFQTLHAMDMGSLYPSAMRQNNLDTTTVCSHRQIIDCRNRIMMQIMAKKKPSSSSFSSSFLWGTPEALAIMDEANAFIMDRYRPCDLVVDSWKNNRKLKPNCCVTRQVWENCKTVIEQQQQQQRNHDSGDGNCAWNESNCHNCMNQVTDLGYFPEVGCNADLQLAALVNDDSHVELCSLEYMLPFLVPMMIDNPAIIAEVTARLTNSLEDVVNMLEEDFTLEKDQILVKTRYSYSGNVCRQEKSRGISVLAQSIESKFNEDLALLFKNKTQENMKEEEEFIGQAHRLMSICVRIARRVYAYDSAKDEAVAKWSSRLLNVGNRCRVWNARQWILQGTIPLLQRRYREERVVLKRQVKLKAKSEPLAAAQFKVEEGVKKLFMNSIYGVLVLRVSSQQSDSISRWKTDNSLSRLLVGHAAEGVGGGTRHAPMGNQITQISRRIFLNIGPSIRYFLPSCTQGYGDTDSVFMTHNFPREMQMVFTTPSSSSHHHPVIEMDLVLRERISRLLQIIVNSTTKGIRFNPDLAAGEEAMIIEHERLAITTHTAGKKTYHMIHFKEEEPLYINLLKTLVSLNETKNESEEIAFLEEFYRDNPVSRIVSLHKNEENADYVYPHNGPELCRLLTDDERAILLNRQSGGAIFSDGPLLPIDRHDNDEVKRSKLSKALSASKYFAAIKLEAVINALGNGFLEISGDDHKEAKFIDVRTGVKLSDPDKISDTSMALKLMKVYKKGKFTKKGISYASKLREIQTACLAWTQHQLFNYDTVVGGHAKRCLSYTEDPEDYITVSRVNKEQVPKKIGDIVTLPNPTARLINNHLNPSRVIELGEKFLTVLATSGRTLIHGRDATAKALLHLPKKRWNPITERGVLAVSSVKNLGVVCHTTHSIMELVKRDCDSIFKIISWCLDSLHNVVRGEGFCLADNASSYNTGILVSHILTKFLLSANGKYNFVLSSKYSNEIISYNNNYYNDNDYNNEDEDNDDNTLSTRDRNKNIMSGKLTNPLLLKINTIFSTLSKNQGQVGIPIFHHQNNINNETPEEAIDLLEKIHKCHSSVFTDLKNFTKIWVRAREYKLPRHESEKTPLSRIMNENAAAGPRRIRDILTSCASHVKKHSTNCRIKLVDDRDDIFLYNLISILGRENCLETCVSAGAAALLFNLLYCIFLQRRREKYQREFVRRKESFEDVCNDEERPWAIKFYQMMKKENVIRSCFSDRYHPTTNSLVFLAEPKLWLGDGSIKRYTIPNEMTGVSLENISIGIGTGSSLIRNNLVGPILDASNIHPFSLKKNMNINSSSRHDGNVFNKTDCDFGFYSTKKKNSDNDDENDDDDNDDDDEEKCIVYRPGFYHISIIEEMFACLGALIMTKNKTDCR</sequence>
<dbReference type="GO" id="GO:0006261">
    <property type="term" value="P:DNA-templated DNA replication"/>
    <property type="evidence" value="ECO:0007669"/>
    <property type="project" value="TreeGrafter"/>
</dbReference>
<name>A0A9C7EYC0_9VIRU</name>
<organism evidence="7">
    <name type="scientific">Litopenaeus vannamei majanivirus Nimav-1_LVa</name>
    <dbReference type="NCBI Taxonomy" id="2984273"/>
    <lineage>
        <taxon>Viruses</taxon>
        <taxon>Viruses incertae sedis</taxon>
        <taxon>Naldaviricetes</taxon>
        <taxon>Nimaviridae</taxon>
    </lineage>
</organism>
<evidence type="ECO:0000256" key="4">
    <source>
        <dbReference type="ARBA" id="ARBA00022932"/>
    </source>
</evidence>
<dbReference type="GO" id="GO:0000166">
    <property type="term" value="F:nucleotide binding"/>
    <property type="evidence" value="ECO:0007669"/>
    <property type="project" value="InterPro"/>
</dbReference>
<keyword evidence="2" id="KW-0808">Transferase</keyword>
<dbReference type="InterPro" id="IPR036397">
    <property type="entry name" value="RNaseH_sf"/>
</dbReference>
<dbReference type="PANTHER" id="PTHR10322:SF23">
    <property type="entry name" value="DNA POLYMERASE DELTA CATALYTIC SUBUNIT"/>
    <property type="match status" value="1"/>
</dbReference>
<evidence type="ECO:0000313" key="7">
    <source>
        <dbReference type="EMBL" id="BDT62195.1"/>
    </source>
</evidence>
<evidence type="ECO:0000256" key="6">
    <source>
        <dbReference type="ARBA" id="ARBA00049244"/>
    </source>
</evidence>
<evidence type="ECO:0000256" key="3">
    <source>
        <dbReference type="ARBA" id="ARBA00022695"/>
    </source>
</evidence>
<dbReference type="GO" id="GO:0003887">
    <property type="term" value="F:DNA-directed DNA polymerase activity"/>
    <property type="evidence" value="ECO:0007669"/>
    <property type="project" value="UniProtKB-KW"/>
</dbReference>
<dbReference type="SUPFAM" id="SSF56672">
    <property type="entry name" value="DNA/RNA polymerases"/>
    <property type="match status" value="1"/>
</dbReference>
<evidence type="ECO:0000256" key="2">
    <source>
        <dbReference type="ARBA" id="ARBA00022679"/>
    </source>
</evidence>
<evidence type="ECO:0000256" key="1">
    <source>
        <dbReference type="ARBA" id="ARBA00005755"/>
    </source>
</evidence>
<protein>
    <submittedName>
        <fullName evidence="7">Wsv514-like protein</fullName>
    </submittedName>
</protein>
<dbReference type="InterPro" id="IPR012337">
    <property type="entry name" value="RNaseH-like_sf"/>
</dbReference>
<keyword evidence="4" id="KW-0239">DNA-directed DNA polymerase</keyword>
<reference evidence="7" key="1">
    <citation type="submission" date="2022-10" db="EMBL/GenBank/DDBJ databases">
        <title>Genome sequences of endogenous nimaviruses in decapod crustaceans.</title>
        <authorList>
            <person name="Kawato S."/>
            <person name="Nozaki R."/>
            <person name="Kondo H."/>
            <person name="Hirono I."/>
        </authorList>
    </citation>
    <scope>NUCLEOTIDE SEQUENCE</scope>
    <source>
        <strain evidence="7">Lva-Nima_1</strain>
    </source>
</reference>
<dbReference type="SMART" id="SM00486">
    <property type="entry name" value="POLBc"/>
    <property type="match status" value="1"/>
</dbReference>
<dbReference type="EMBL" id="LC738872">
    <property type="protein sequence ID" value="BDT62195.1"/>
    <property type="molecule type" value="Genomic_DNA"/>
</dbReference>
<dbReference type="InterPro" id="IPR050240">
    <property type="entry name" value="DNA_pol_type-B"/>
</dbReference>
<comment type="similarity">
    <text evidence="1">Belongs to the DNA polymerase type-B family.</text>
</comment>
<dbReference type="PANTHER" id="PTHR10322">
    <property type="entry name" value="DNA POLYMERASE CATALYTIC SUBUNIT"/>
    <property type="match status" value="1"/>
</dbReference>
<dbReference type="Gene3D" id="3.30.420.10">
    <property type="entry name" value="Ribonuclease H-like superfamily/Ribonuclease H"/>
    <property type="match status" value="1"/>
</dbReference>
<dbReference type="GO" id="GO:0003676">
    <property type="term" value="F:nucleic acid binding"/>
    <property type="evidence" value="ECO:0007669"/>
    <property type="project" value="InterPro"/>
</dbReference>
<accession>A0A9C7EYC0</accession>